<sequence length="232" mass="26488">MKEVFEIKGYWFLPNDQDNRVAGTLYFVPNESITLELIGSFHFSEDHLISVFNHDSEPLTIIHGESSDAKPITLINCNSYGSLNFDCSFAMQKFSVQYVLKGLHINSISDDVFAEISVRLPLLTAWVNSYRIEYSIPFKNDRANGFELSYNLDNINLIPVQIDKNLNLELEFTCSPPGTAYEEELIVKQAYQLNIRSKKATSFLKLLQKASRFNIFLSLGTLNTIFYESISL</sequence>
<keyword evidence="3" id="KW-1185">Reference proteome</keyword>
<organism evidence="2 3">
    <name type="scientific">Mucilaginibacter polytrichastri</name>
    <dbReference type="NCBI Taxonomy" id="1302689"/>
    <lineage>
        <taxon>Bacteria</taxon>
        <taxon>Pseudomonadati</taxon>
        <taxon>Bacteroidota</taxon>
        <taxon>Sphingobacteriia</taxon>
        <taxon>Sphingobacteriales</taxon>
        <taxon>Sphingobacteriaceae</taxon>
        <taxon>Mucilaginibacter</taxon>
    </lineage>
</organism>
<accession>A0A1Q6A3A8</accession>
<protein>
    <recommendedName>
        <fullName evidence="1">ApeA N-terminal domain-containing protein</fullName>
    </recommendedName>
</protein>
<evidence type="ECO:0000313" key="2">
    <source>
        <dbReference type="EMBL" id="OKS88494.1"/>
    </source>
</evidence>
<evidence type="ECO:0000313" key="3">
    <source>
        <dbReference type="Proteomes" id="UP000186720"/>
    </source>
</evidence>
<dbReference type="EMBL" id="MPPL01000001">
    <property type="protein sequence ID" value="OKS88494.1"/>
    <property type="molecule type" value="Genomic_DNA"/>
</dbReference>
<dbReference type="AlphaFoldDB" id="A0A1Q6A3A8"/>
<proteinExistence type="predicted"/>
<dbReference type="Proteomes" id="UP000186720">
    <property type="component" value="Unassembled WGS sequence"/>
</dbReference>
<dbReference type="OrthoDB" id="1351641at2"/>
<evidence type="ECO:0000259" key="1">
    <source>
        <dbReference type="Pfam" id="PF18862"/>
    </source>
</evidence>
<comment type="caution">
    <text evidence="2">The sequence shown here is derived from an EMBL/GenBank/DDBJ whole genome shotgun (WGS) entry which is preliminary data.</text>
</comment>
<reference evidence="2 3" key="1">
    <citation type="submission" date="2016-11" db="EMBL/GenBank/DDBJ databases">
        <title>Whole Genome Sequencing of Mucilaginibacter polytrichastri RG4-7(T) isolated from the moss sample.</title>
        <authorList>
            <person name="Li Y."/>
        </authorList>
    </citation>
    <scope>NUCLEOTIDE SEQUENCE [LARGE SCALE GENOMIC DNA]</scope>
    <source>
        <strain evidence="2 3">RG4-7</strain>
    </source>
</reference>
<dbReference type="RefSeq" id="WP_074491067.1">
    <property type="nucleotide sequence ID" value="NZ_FPAM01000011.1"/>
</dbReference>
<dbReference type="Pfam" id="PF18862">
    <property type="entry name" value="ApeA_NTD1"/>
    <property type="match status" value="1"/>
</dbReference>
<feature type="domain" description="ApeA N-terminal" evidence="1">
    <location>
        <begin position="6"/>
        <end position="232"/>
    </location>
</feature>
<gene>
    <name evidence="2" type="ORF">RG47T_3962</name>
</gene>
<dbReference type="InterPro" id="IPR041223">
    <property type="entry name" value="ApeA_NTD"/>
</dbReference>
<name>A0A1Q6A3A8_9SPHI</name>